<evidence type="ECO:0000259" key="8">
    <source>
        <dbReference type="PROSITE" id="PS50089"/>
    </source>
</evidence>
<dbReference type="InterPro" id="IPR001841">
    <property type="entry name" value="Znf_RING"/>
</dbReference>
<feature type="region of interest" description="Disordered" evidence="7">
    <location>
        <begin position="315"/>
        <end position="356"/>
    </location>
</feature>
<feature type="coiled-coil region" evidence="6">
    <location>
        <begin position="68"/>
        <end position="102"/>
    </location>
</feature>
<dbReference type="InterPro" id="IPR016818">
    <property type="entry name" value="NOSIP"/>
</dbReference>
<dbReference type="Proteomes" id="UP000799324">
    <property type="component" value="Unassembled WGS sequence"/>
</dbReference>
<dbReference type="OrthoDB" id="116827at2759"/>
<feature type="domain" description="RING-type" evidence="8">
    <location>
        <begin position="251"/>
        <end position="309"/>
    </location>
</feature>
<dbReference type="GO" id="GO:0005634">
    <property type="term" value="C:nucleus"/>
    <property type="evidence" value="ECO:0007669"/>
    <property type="project" value="UniProtKB-SubCell"/>
</dbReference>
<dbReference type="Gene3D" id="3.30.40.10">
    <property type="entry name" value="Zinc/RING finger domain, C3HC4 (zinc finger)"/>
    <property type="match status" value="2"/>
</dbReference>
<dbReference type="PROSITE" id="PS00518">
    <property type="entry name" value="ZF_RING_1"/>
    <property type="match status" value="1"/>
</dbReference>
<evidence type="ECO:0000256" key="4">
    <source>
        <dbReference type="PIRNR" id="PIRNR023577"/>
    </source>
</evidence>
<evidence type="ECO:0000313" key="10">
    <source>
        <dbReference type="Proteomes" id="UP000799324"/>
    </source>
</evidence>
<keyword evidence="6" id="KW-0175">Coiled coil</keyword>
<evidence type="ECO:0000256" key="1">
    <source>
        <dbReference type="ARBA" id="ARBA00022723"/>
    </source>
</evidence>
<dbReference type="GO" id="GO:0008270">
    <property type="term" value="F:zinc ion binding"/>
    <property type="evidence" value="ECO:0007669"/>
    <property type="project" value="UniProtKB-KW"/>
</dbReference>
<keyword evidence="4" id="KW-0539">Nucleus</keyword>
<proteinExistence type="inferred from homology"/>
<gene>
    <name evidence="9" type="ORF">K491DRAFT_706277</name>
</gene>
<dbReference type="InterPro" id="IPR017907">
    <property type="entry name" value="Znf_RING_CS"/>
</dbReference>
<dbReference type="SUPFAM" id="SSF57850">
    <property type="entry name" value="RING/U-box"/>
    <property type="match status" value="1"/>
</dbReference>
<reference evidence="9" key="1">
    <citation type="journal article" date="2020" name="Stud. Mycol.">
        <title>101 Dothideomycetes genomes: a test case for predicting lifestyles and emergence of pathogens.</title>
        <authorList>
            <person name="Haridas S."/>
            <person name="Albert R."/>
            <person name="Binder M."/>
            <person name="Bloem J."/>
            <person name="Labutti K."/>
            <person name="Salamov A."/>
            <person name="Andreopoulos B."/>
            <person name="Baker S."/>
            <person name="Barry K."/>
            <person name="Bills G."/>
            <person name="Bluhm B."/>
            <person name="Cannon C."/>
            <person name="Castanera R."/>
            <person name="Culley D."/>
            <person name="Daum C."/>
            <person name="Ezra D."/>
            <person name="Gonzalez J."/>
            <person name="Henrissat B."/>
            <person name="Kuo A."/>
            <person name="Liang C."/>
            <person name="Lipzen A."/>
            <person name="Lutzoni F."/>
            <person name="Magnuson J."/>
            <person name="Mondo S."/>
            <person name="Nolan M."/>
            <person name="Ohm R."/>
            <person name="Pangilinan J."/>
            <person name="Park H.-J."/>
            <person name="Ramirez L."/>
            <person name="Alfaro M."/>
            <person name="Sun H."/>
            <person name="Tritt A."/>
            <person name="Yoshinaga Y."/>
            <person name="Zwiers L.-H."/>
            <person name="Turgeon B."/>
            <person name="Goodwin S."/>
            <person name="Spatafora J."/>
            <person name="Crous P."/>
            <person name="Grigoriev I."/>
        </authorList>
    </citation>
    <scope>NUCLEOTIDE SEQUENCE</scope>
    <source>
        <strain evidence="9">CBS 122681</strain>
    </source>
</reference>
<evidence type="ECO:0000256" key="7">
    <source>
        <dbReference type="SAM" id="MobiDB-lite"/>
    </source>
</evidence>
<evidence type="ECO:0000256" key="6">
    <source>
        <dbReference type="SAM" id="Coils"/>
    </source>
</evidence>
<dbReference type="PIRSF" id="PIRSF023577">
    <property type="entry name" value="ENOS_interacting"/>
    <property type="match status" value="1"/>
</dbReference>
<dbReference type="InterPro" id="IPR013083">
    <property type="entry name" value="Znf_RING/FYVE/PHD"/>
</dbReference>
<comment type="subcellular location">
    <subcellularLocation>
        <location evidence="4">Nucleus</location>
    </subcellularLocation>
</comment>
<evidence type="ECO:0000256" key="2">
    <source>
        <dbReference type="ARBA" id="ARBA00022771"/>
    </source>
</evidence>
<keyword evidence="2 5" id="KW-0863">Zinc-finger</keyword>
<dbReference type="PANTHER" id="PTHR13063">
    <property type="entry name" value="ENOS INTERACTING PROTEIN"/>
    <property type="match status" value="1"/>
</dbReference>
<dbReference type="FunFam" id="3.30.40.10:FF:001463">
    <property type="entry name" value="Uncharacterized protein"/>
    <property type="match status" value="1"/>
</dbReference>
<comment type="similarity">
    <text evidence="4">Belongs to the NOSIP family.</text>
</comment>
<evidence type="ECO:0000313" key="9">
    <source>
        <dbReference type="EMBL" id="KAF2652731.1"/>
    </source>
</evidence>
<name>A0A6A6T0N0_9PLEO</name>
<evidence type="ECO:0000256" key="3">
    <source>
        <dbReference type="ARBA" id="ARBA00022833"/>
    </source>
</evidence>
<accession>A0A6A6T0N0</accession>
<sequence>MSHSKRNTSLAFFTSYERESLKNSWGAQSTRLTRDSFLPFGSCQLCLLPAVDPVCCPLGDLFCRECAMTNLLAQRKEMKRLEKVAERRKEEEDDEKAREDDEARQRAVEEFEAVQMGLEVKHGAGSKVVGRAGGKVTIEKEEDTTAGLARGKKRKFEIDEEELKRIALEERGRMKLVIDEERKAKKGHLPSFWVPGETPEENHRRNEMVKKGPTCPASEASKPHAISLKNLTAVNFNEEKSGDTGKTARTCPSCRKALTNATKAMLAIPCGHVLCKPCVDRFLKPEHRHHRDAHDAGPDPDTVHCYVCDADLTSQPDSKSKEKEGKKHRKDKDKAPKPGLVEIRSEGTGFAGGGKNMVKREGVAFQV</sequence>
<keyword evidence="3" id="KW-0862">Zinc</keyword>
<evidence type="ECO:0000256" key="5">
    <source>
        <dbReference type="PROSITE-ProRule" id="PRU00175"/>
    </source>
</evidence>
<organism evidence="9 10">
    <name type="scientific">Lophiostoma macrostomum CBS 122681</name>
    <dbReference type="NCBI Taxonomy" id="1314788"/>
    <lineage>
        <taxon>Eukaryota</taxon>
        <taxon>Fungi</taxon>
        <taxon>Dikarya</taxon>
        <taxon>Ascomycota</taxon>
        <taxon>Pezizomycotina</taxon>
        <taxon>Dothideomycetes</taxon>
        <taxon>Pleosporomycetidae</taxon>
        <taxon>Pleosporales</taxon>
        <taxon>Lophiostomataceae</taxon>
        <taxon>Lophiostoma</taxon>
    </lineage>
</organism>
<dbReference type="PROSITE" id="PS50089">
    <property type="entry name" value="ZF_RING_2"/>
    <property type="match status" value="1"/>
</dbReference>
<protein>
    <submittedName>
        <fullName evidence="9">Zinc finger-containing protein</fullName>
    </submittedName>
</protein>
<dbReference type="GO" id="GO:0061630">
    <property type="term" value="F:ubiquitin protein ligase activity"/>
    <property type="evidence" value="ECO:0007669"/>
    <property type="project" value="InterPro"/>
</dbReference>
<keyword evidence="1" id="KW-0479">Metal-binding</keyword>
<keyword evidence="10" id="KW-1185">Reference proteome</keyword>
<dbReference type="EMBL" id="MU004395">
    <property type="protein sequence ID" value="KAF2652731.1"/>
    <property type="molecule type" value="Genomic_DNA"/>
</dbReference>
<dbReference type="PANTHER" id="PTHR13063:SF10">
    <property type="entry name" value="NITRIC OXIDE SYNTHASE-INTERACTING PROTEIN"/>
    <property type="match status" value="1"/>
</dbReference>
<dbReference type="AlphaFoldDB" id="A0A6A6T0N0"/>